<organism evidence="3 4">
    <name type="scientific">Paralabilibaculum antarcticum</name>
    <dbReference type="NCBI Taxonomy" id="2912572"/>
    <lineage>
        <taxon>Bacteria</taxon>
        <taxon>Pseudomonadati</taxon>
        <taxon>Bacteroidota</taxon>
        <taxon>Bacteroidia</taxon>
        <taxon>Marinilabiliales</taxon>
        <taxon>Marinifilaceae</taxon>
        <taxon>Paralabilibaculum</taxon>
    </lineage>
</organism>
<sequence length="172" mass="19234">MAIEIKLGDRLAKVELLAEDGTQVKIMVDNKEYDLDMQQVENGVYSVMYKGRSFNVELIDTDSPKKYSVNTFYHSYDAEIIDAETKYLQARKGGEMDDEQSTISSPMPGKVVKIQVGLGEEVKKGDTVIIISAMKMESEYKAGKDGTISEIFVNEEDTVDGNQPLVFIDDLD</sequence>
<gene>
    <name evidence="3" type="ORF">L3049_06725</name>
</gene>
<name>A0ABT5VQJ4_9BACT</name>
<keyword evidence="4" id="KW-1185">Reference proteome</keyword>
<protein>
    <submittedName>
        <fullName evidence="3">Biotin/lipoyl-binding protein</fullName>
    </submittedName>
</protein>
<dbReference type="PANTHER" id="PTHR45266:SF3">
    <property type="entry name" value="OXALOACETATE DECARBOXYLASE ALPHA CHAIN"/>
    <property type="match status" value="1"/>
</dbReference>
<dbReference type="SUPFAM" id="SSF51230">
    <property type="entry name" value="Single hybrid motif"/>
    <property type="match status" value="1"/>
</dbReference>
<dbReference type="PANTHER" id="PTHR45266">
    <property type="entry name" value="OXALOACETATE DECARBOXYLASE ALPHA CHAIN"/>
    <property type="match status" value="1"/>
</dbReference>
<dbReference type="PROSITE" id="PS50968">
    <property type="entry name" value="BIOTINYL_LIPOYL"/>
    <property type="match status" value="1"/>
</dbReference>
<reference evidence="3 4" key="1">
    <citation type="submission" date="2022-01" db="EMBL/GenBank/DDBJ databases">
        <title>Labilibaculum sp. nov, a marine bacterium isolated from Antarctica.</title>
        <authorList>
            <person name="Dai W."/>
        </authorList>
    </citation>
    <scope>NUCLEOTIDE SEQUENCE [LARGE SCALE GENOMIC DNA]</scope>
    <source>
        <strain evidence="3 4">DW002</strain>
    </source>
</reference>
<feature type="domain" description="Lipoyl-binding" evidence="2">
    <location>
        <begin position="93"/>
        <end position="169"/>
    </location>
</feature>
<comment type="caution">
    <text evidence="3">The sequence shown here is derived from an EMBL/GenBank/DDBJ whole genome shotgun (WGS) entry which is preliminary data.</text>
</comment>
<dbReference type="InterPro" id="IPR011053">
    <property type="entry name" value="Single_hybrid_motif"/>
</dbReference>
<dbReference type="InterPro" id="IPR000089">
    <property type="entry name" value="Biotin_lipoyl"/>
</dbReference>
<evidence type="ECO:0000313" key="4">
    <source>
        <dbReference type="Proteomes" id="UP001528920"/>
    </source>
</evidence>
<accession>A0ABT5VQJ4</accession>
<dbReference type="RefSeq" id="WP_275109036.1">
    <property type="nucleotide sequence ID" value="NZ_JAKJSC010000001.1"/>
</dbReference>
<dbReference type="Pfam" id="PF00364">
    <property type="entry name" value="Biotin_lipoyl"/>
    <property type="match status" value="1"/>
</dbReference>
<dbReference type="Gene3D" id="2.40.50.100">
    <property type="match status" value="1"/>
</dbReference>
<dbReference type="EMBL" id="JAKJSC010000001">
    <property type="protein sequence ID" value="MDE5417697.1"/>
    <property type="molecule type" value="Genomic_DNA"/>
</dbReference>
<keyword evidence="1" id="KW-0092">Biotin</keyword>
<evidence type="ECO:0000259" key="2">
    <source>
        <dbReference type="PROSITE" id="PS50968"/>
    </source>
</evidence>
<evidence type="ECO:0000256" key="1">
    <source>
        <dbReference type="ARBA" id="ARBA00023267"/>
    </source>
</evidence>
<dbReference type="CDD" id="cd06850">
    <property type="entry name" value="biotinyl_domain"/>
    <property type="match status" value="1"/>
</dbReference>
<evidence type="ECO:0000313" key="3">
    <source>
        <dbReference type="EMBL" id="MDE5417697.1"/>
    </source>
</evidence>
<proteinExistence type="predicted"/>
<dbReference type="Proteomes" id="UP001528920">
    <property type="component" value="Unassembled WGS sequence"/>
</dbReference>
<dbReference type="InterPro" id="IPR050709">
    <property type="entry name" value="Biotin_Carboxyl_Carrier/Decarb"/>
</dbReference>